<keyword evidence="3 9" id="KW-0812">Transmembrane</keyword>
<dbReference type="SUPFAM" id="SSF81321">
    <property type="entry name" value="Family A G protein-coupled receptor-like"/>
    <property type="match status" value="1"/>
</dbReference>
<proteinExistence type="inferred from homology"/>
<feature type="transmembrane region" description="Helical" evidence="10">
    <location>
        <begin position="108"/>
        <end position="128"/>
    </location>
</feature>
<evidence type="ECO:0000313" key="12">
    <source>
        <dbReference type="EMBL" id="ELT89153.1"/>
    </source>
</evidence>
<dbReference type="EMBL" id="AMQN01003311">
    <property type="status" value="NOT_ANNOTATED_CDS"/>
    <property type="molecule type" value="Genomic_DNA"/>
</dbReference>
<dbReference type="Proteomes" id="UP000014760">
    <property type="component" value="Unassembled WGS sequence"/>
</dbReference>
<dbReference type="OrthoDB" id="10044919at2759"/>
<dbReference type="InterPro" id="IPR017452">
    <property type="entry name" value="GPCR_Rhodpsn_7TM"/>
</dbReference>
<dbReference type="Gene3D" id="1.20.1070.10">
    <property type="entry name" value="Rhodopsin 7-helix transmembrane proteins"/>
    <property type="match status" value="1"/>
</dbReference>
<evidence type="ECO:0000259" key="11">
    <source>
        <dbReference type="PROSITE" id="PS50262"/>
    </source>
</evidence>
<evidence type="ECO:0000256" key="6">
    <source>
        <dbReference type="ARBA" id="ARBA00023136"/>
    </source>
</evidence>
<dbReference type="EnsemblMetazoa" id="CapteT25439">
    <property type="protein sequence ID" value="CapteP25439"/>
    <property type="gene ID" value="CapteG25439"/>
</dbReference>
<comment type="similarity">
    <text evidence="9">Belongs to the G-protein coupled receptor 1 family.</text>
</comment>
<feature type="transmembrane region" description="Helical" evidence="10">
    <location>
        <begin position="67"/>
        <end position="87"/>
    </location>
</feature>
<keyword evidence="14" id="KW-1185">Reference proteome</keyword>
<accession>R7T6X8</accession>
<keyword evidence="5 9" id="KW-0297">G-protein coupled receptor</keyword>
<dbReference type="AlphaFoldDB" id="R7T6X8"/>
<evidence type="ECO:0000256" key="10">
    <source>
        <dbReference type="SAM" id="Phobius"/>
    </source>
</evidence>
<evidence type="ECO:0000256" key="5">
    <source>
        <dbReference type="ARBA" id="ARBA00023040"/>
    </source>
</evidence>
<keyword evidence="4 10" id="KW-1133">Transmembrane helix</keyword>
<organism evidence="12">
    <name type="scientific">Capitella teleta</name>
    <name type="common">Polychaete worm</name>
    <dbReference type="NCBI Taxonomy" id="283909"/>
    <lineage>
        <taxon>Eukaryota</taxon>
        <taxon>Metazoa</taxon>
        <taxon>Spiralia</taxon>
        <taxon>Lophotrochozoa</taxon>
        <taxon>Annelida</taxon>
        <taxon>Polychaeta</taxon>
        <taxon>Sedentaria</taxon>
        <taxon>Scolecida</taxon>
        <taxon>Capitellidae</taxon>
        <taxon>Capitella</taxon>
    </lineage>
</organism>
<feature type="non-terminal residue" evidence="12">
    <location>
        <position position="1"/>
    </location>
</feature>
<feature type="domain" description="G-protein coupled receptors family 1 profile" evidence="11">
    <location>
        <begin position="8"/>
        <end position="228"/>
    </location>
</feature>
<feature type="transmembrane region" description="Helical" evidence="10">
    <location>
        <begin position="209"/>
        <end position="227"/>
    </location>
</feature>
<sequence length="228" mass="25739">IPAFGIPLNMLCLFVIWRCWKPPTVQKTLLFFVCGNNLVTCFYGLPFTAFDQYHPIDKPANFCTFHAYAYFLLQAYSILVLFMVTLNRYFVIVIPTSKIFTFGGTTRTVIIAFVTLFLQMSILIPPAIGVWGSLGYEHSTGSCVLVSANEGGDSSYNLLGSICAFALPFISMLLCYLHIFFVVRRQNCKVLQGNLFGAGKEQQRRKQELRLLTTTFGMILLFVVTYLP</sequence>
<keyword evidence="7 9" id="KW-0675">Receptor</keyword>
<comment type="subcellular location">
    <subcellularLocation>
        <location evidence="1">Cell membrane</location>
        <topology evidence="1">Multi-pass membrane protein</topology>
    </subcellularLocation>
</comment>
<name>R7T6X8_CAPTE</name>
<feature type="non-terminal residue" evidence="12">
    <location>
        <position position="228"/>
    </location>
</feature>
<feature type="transmembrane region" description="Helical" evidence="10">
    <location>
        <begin position="28"/>
        <end position="47"/>
    </location>
</feature>
<gene>
    <name evidence="12" type="ORF">CAPTEDRAFT_25439</name>
</gene>
<dbReference type="PANTHER" id="PTHR24228">
    <property type="entry name" value="B2 BRADYKININ RECEPTOR/ANGIOTENSIN II RECEPTOR"/>
    <property type="match status" value="1"/>
</dbReference>
<dbReference type="PROSITE" id="PS00237">
    <property type="entry name" value="G_PROTEIN_RECEP_F1_1"/>
    <property type="match status" value="1"/>
</dbReference>
<evidence type="ECO:0000256" key="7">
    <source>
        <dbReference type="ARBA" id="ARBA00023170"/>
    </source>
</evidence>
<dbReference type="PRINTS" id="PR00237">
    <property type="entry name" value="GPCRRHODOPSN"/>
</dbReference>
<dbReference type="Pfam" id="PF00001">
    <property type="entry name" value="7tm_1"/>
    <property type="match status" value="1"/>
</dbReference>
<evidence type="ECO:0000256" key="8">
    <source>
        <dbReference type="ARBA" id="ARBA00023224"/>
    </source>
</evidence>
<evidence type="ECO:0000313" key="14">
    <source>
        <dbReference type="Proteomes" id="UP000014760"/>
    </source>
</evidence>
<dbReference type="HOGENOM" id="CLU_1217348_0_0_1"/>
<dbReference type="EMBL" id="KB311498">
    <property type="protein sequence ID" value="ELT89153.1"/>
    <property type="molecule type" value="Genomic_DNA"/>
</dbReference>
<dbReference type="PANTHER" id="PTHR24228:SF74">
    <property type="entry name" value="G-PROTEIN COUPLED RECEPTORS FAMILY 1 PROFILE DOMAIN-CONTAINING PROTEIN"/>
    <property type="match status" value="1"/>
</dbReference>
<dbReference type="GO" id="GO:0005886">
    <property type="term" value="C:plasma membrane"/>
    <property type="evidence" value="ECO:0007669"/>
    <property type="project" value="UniProtKB-SubCell"/>
</dbReference>
<feature type="transmembrane region" description="Helical" evidence="10">
    <location>
        <begin position="158"/>
        <end position="183"/>
    </location>
</feature>
<dbReference type="GO" id="GO:0004930">
    <property type="term" value="F:G protein-coupled receptor activity"/>
    <property type="evidence" value="ECO:0007669"/>
    <property type="project" value="UniProtKB-KW"/>
</dbReference>
<dbReference type="PROSITE" id="PS50262">
    <property type="entry name" value="G_PROTEIN_RECEP_F1_2"/>
    <property type="match status" value="1"/>
</dbReference>
<evidence type="ECO:0000256" key="1">
    <source>
        <dbReference type="ARBA" id="ARBA00004651"/>
    </source>
</evidence>
<keyword evidence="6 10" id="KW-0472">Membrane</keyword>
<dbReference type="STRING" id="283909.R7T6X8"/>
<keyword evidence="8 9" id="KW-0807">Transducer</keyword>
<evidence type="ECO:0000256" key="3">
    <source>
        <dbReference type="ARBA" id="ARBA00022692"/>
    </source>
</evidence>
<dbReference type="InterPro" id="IPR000276">
    <property type="entry name" value="GPCR_Rhodpsn"/>
</dbReference>
<reference evidence="13" key="3">
    <citation type="submission" date="2015-06" db="UniProtKB">
        <authorList>
            <consortium name="EnsemblMetazoa"/>
        </authorList>
    </citation>
    <scope>IDENTIFICATION</scope>
</reference>
<keyword evidence="2" id="KW-1003">Cell membrane</keyword>
<reference evidence="14" key="1">
    <citation type="submission" date="2012-12" db="EMBL/GenBank/DDBJ databases">
        <authorList>
            <person name="Hellsten U."/>
            <person name="Grimwood J."/>
            <person name="Chapman J.A."/>
            <person name="Shapiro H."/>
            <person name="Aerts A."/>
            <person name="Otillar R.P."/>
            <person name="Terry A.Y."/>
            <person name="Boore J.L."/>
            <person name="Simakov O."/>
            <person name="Marletaz F."/>
            <person name="Cho S.-J."/>
            <person name="Edsinger-Gonzales E."/>
            <person name="Havlak P."/>
            <person name="Kuo D.-H."/>
            <person name="Larsson T."/>
            <person name="Lv J."/>
            <person name="Arendt D."/>
            <person name="Savage R."/>
            <person name="Osoegawa K."/>
            <person name="de Jong P."/>
            <person name="Lindberg D.R."/>
            <person name="Seaver E.C."/>
            <person name="Weisblat D.A."/>
            <person name="Putnam N.H."/>
            <person name="Grigoriev I.V."/>
            <person name="Rokhsar D.S."/>
        </authorList>
    </citation>
    <scope>NUCLEOTIDE SEQUENCE</scope>
    <source>
        <strain evidence="14">I ESC-2004</strain>
    </source>
</reference>
<evidence type="ECO:0000256" key="2">
    <source>
        <dbReference type="ARBA" id="ARBA00022475"/>
    </source>
</evidence>
<evidence type="ECO:0000313" key="13">
    <source>
        <dbReference type="EnsemblMetazoa" id="CapteP25439"/>
    </source>
</evidence>
<evidence type="ECO:0000256" key="4">
    <source>
        <dbReference type="ARBA" id="ARBA00022989"/>
    </source>
</evidence>
<dbReference type="OMA" id="SHATTMF"/>
<evidence type="ECO:0000256" key="9">
    <source>
        <dbReference type="RuleBase" id="RU000688"/>
    </source>
</evidence>
<reference evidence="12 14" key="2">
    <citation type="journal article" date="2013" name="Nature">
        <title>Insights into bilaterian evolution from three spiralian genomes.</title>
        <authorList>
            <person name="Simakov O."/>
            <person name="Marletaz F."/>
            <person name="Cho S.J."/>
            <person name="Edsinger-Gonzales E."/>
            <person name="Havlak P."/>
            <person name="Hellsten U."/>
            <person name="Kuo D.H."/>
            <person name="Larsson T."/>
            <person name="Lv J."/>
            <person name="Arendt D."/>
            <person name="Savage R."/>
            <person name="Osoegawa K."/>
            <person name="de Jong P."/>
            <person name="Grimwood J."/>
            <person name="Chapman J.A."/>
            <person name="Shapiro H."/>
            <person name="Aerts A."/>
            <person name="Otillar R.P."/>
            <person name="Terry A.Y."/>
            <person name="Boore J.L."/>
            <person name="Grigoriev I.V."/>
            <person name="Lindberg D.R."/>
            <person name="Seaver E.C."/>
            <person name="Weisblat D.A."/>
            <person name="Putnam N.H."/>
            <person name="Rokhsar D.S."/>
        </authorList>
    </citation>
    <scope>NUCLEOTIDE SEQUENCE</scope>
    <source>
        <strain evidence="12 14">I ESC-2004</strain>
    </source>
</reference>
<protein>
    <recommendedName>
        <fullName evidence="11">G-protein coupled receptors family 1 profile domain-containing protein</fullName>
    </recommendedName>
</protein>